<sequence>MKSLGGELNCDPDVMKPSATVPVDVNKVRPADIKVIAAMGDSIMVGAWSTNFLDDKSVFFPGNSFAIGGDETVHEHITLANILREFNSAILGASRGEGLYNTEFNVAETTPSEKYKEKIEEAISILRKNLNRTIISVVSIWNSQLTYDAASLIENG</sequence>
<evidence type="ECO:0000313" key="2">
    <source>
        <dbReference type="Proteomes" id="UP000230423"/>
    </source>
</evidence>
<accession>A0A2G9TXD5</accession>
<dbReference type="AlphaFoldDB" id="A0A2G9TXD5"/>
<dbReference type="Proteomes" id="UP000230423">
    <property type="component" value="Unassembled WGS sequence"/>
</dbReference>
<protein>
    <submittedName>
        <fullName evidence="1">Uncharacterized protein</fullName>
    </submittedName>
</protein>
<dbReference type="GO" id="GO:0004620">
    <property type="term" value="F:phospholipase activity"/>
    <property type="evidence" value="ECO:0007669"/>
    <property type="project" value="InterPro"/>
</dbReference>
<proteinExistence type="predicted"/>
<gene>
    <name evidence="1" type="ORF">TELCIR_16345</name>
</gene>
<organism evidence="1 2">
    <name type="scientific">Teladorsagia circumcincta</name>
    <name type="common">Brown stomach worm</name>
    <name type="synonym">Ostertagia circumcincta</name>
    <dbReference type="NCBI Taxonomy" id="45464"/>
    <lineage>
        <taxon>Eukaryota</taxon>
        <taxon>Metazoa</taxon>
        <taxon>Ecdysozoa</taxon>
        <taxon>Nematoda</taxon>
        <taxon>Chromadorea</taxon>
        <taxon>Rhabditida</taxon>
        <taxon>Rhabditina</taxon>
        <taxon>Rhabditomorpha</taxon>
        <taxon>Strongyloidea</taxon>
        <taxon>Trichostrongylidae</taxon>
        <taxon>Teladorsagia</taxon>
    </lineage>
</organism>
<name>A0A2G9TXD5_TELCI</name>
<dbReference type="PANTHER" id="PTHR21325:SF31">
    <property type="entry name" value="GH22081P-RELATED"/>
    <property type="match status" value="1"/>
</dbReference>
<dbReference type="PANTHER" id="PTHR21325">
    <property type="entry name" value="PHOSPHOLIPASE B, PLB1"/>
    <property type="match status" value="1"/>
</dbReference>
<dbReference type="GO" id="GO:0006644">
    <property type="term" value="P:phospholipid metabolic process"/>
    <property type="evidence" value="ECO:0007669"/>
    <property type="project" value="TreeGrafter"/>
</dbReference>
<keyword evidence="2" id="KW-1185">Reference proteome</keyword>
<dbReference type="OrthoDB" id="10265800at2759"/>
<feature type="non-terminal residue" evidence="1">
    <location>
        <position position="1"/>
    </location>
</feature>
<evidence type="ECO:0000313" key="1">
    <source>
        <dbReference type="EMBL" id="PIO62112.1"/>
    </source>
</evidence>
<dbReference type="InterPro" id="IPR038885">
    <property type="entry name" value="PLB1"/>
</dbReference>
<feature type="non-terminal residue" evidence="1">
    <location>
        <position position="156"/>
    </location>
</feature>
<dbReference type="EMBL" id="KZ352552">
    <property type="protein sequence ID" value="PIO62112.1"/>
    <property type="molecule type" value="Genomic_DNA"/>
</dbReference>
<reference evidence="1 2" key="1">
    <citation type="submission" date="2015-09" db="EMBL/GenBank/DDBJ databases">
        <title>Draft genome of the parasitic nematode Teladorsagia circumcincta isolate WARC Sus (inbred).</title>
        <authorList>
            <person name="Mitreva M."/>
        </authorList>
    </citation>
    <scope>NUCLEOTIDE SEQUENCE [LARGE SCALE GENOMIC DNA]</scope>
    <source>
        <strain evidence="1 2">S</strain>
    </source>
</reference>